<dbReference type="SUPFAM" id="SSF54106">
    <property type="entry name" value="LysM domain"/>
    <property type="match status" value="1"/>
</dbReference>
<dbReference type="CDD" id="cd00118">
    <property type="entry name" value="LysM"/>
    <property type="match status" value="2"/>
</dbReference>
<protein>
    <submittedName>
        <fullName evidence="3">Peptidase M23B</fullName>
    </submittedName>
</protein>
<sequence length="406" mass="42435">MLLRGLMTGTAILALAACENGLDLDMRGNLGGFSTTEAARTATANRPRPDDRGIISYPSYQVVVARRNDTVQDVANRIGVGAADLAAYNGLKVTDPLRGGEVLALPGRVAEPSPATGAIGTGPIVPADQVDISSIAGAAIDRAGDQRVEVTELPPAQRPQTGEEPVRHKVQRGETAYTISRLYNVSVRSLADWNGLDQNFTIREGQFLLIPVAEEEPPVREVAETTEPGQGSPTPVPPSAAAPLPEERTEPVAAAAPAASTTAAAATPQPTPKPQPSAAPNLGQQQTASSSAAMAYPVNGRIIREYQRGSSDGINIAADPGTAIRAADGGTVAAITSDADNKKVIVVRHQGKLLTIYSNVDNIVVKEGTTVARGQKLAEIRAGASPYLHFEVRKGLEAVDPMDFLQ</sequence>
<organism evidence="3 4">
    <name type="scientific">Pseudooceanicola atlanticus</name>
    <dbReference type="NCBI Taxonomy" id="1461694"/>
    <lineage>
        <taxon>Bacteria</taxon>
        <taxon>Pseudomonadati</taxon>
        <taxon>Pseudomonadota</taxon>
        <taxon>Alphaproteobacteria</taxon>
        <taxon>Rhodobacterales</taxon>
        <taxon>Paracoccaceae</taxon>
        <taxon>Pseudooceanicola</taxon>
    </lineage>
</organism>
<dbReference type="EMBL" id="AQQX01000004">
    <property type="protein sequence ID" value="KGM48501.1"/>
    <property type="molecule type" value="Genomic_DNA"/>
</dbReference>
<dbReference type="InterPro" id="IPR018392">
    <property type="entry name" value="LysM"/>
</dbReference>
<dbReference type="InterPro" id="IPR050570">
    <property type="entry name" value="Cell_wall_metabolism_enzyme"/>
</dbReference>
<dbReference type="AlphaFoldDB" id="A0A0A0EC44"/>
<dbReference type="SUPFAM" id="SSF51261">
    <property type="entry name" value="Duplicated hybrid motif"/>
    <property type="match status" value="1"/>
</dbReference>
<dbReference type="Proteomes" id="UP000030004">
    <property type="component" value="Unassembled WGS sequence"/>
</dbReference>
<dbReference type="PROSITE" id="PS51257">
    <property type="entry name" value="PROKAR_LIPOPROTEIN"/>
    <property type="match status" value="1"/>
</dbReference>
<dbReference type="PROSITE" id="PS51782">
    <property type="entry name" value="LYSM"/>
    <property type="match status" value="2"/>
</dbReference>
<dbReference type="eggNOG" id="COG4942">
    <property type="taxonomic scope" value="Bacteria"/>
</dbReference>
<dbReference type="PANTHER" id="PTHR21666">
    <property type="entry name" value="PEPTIDASE-RELATED"/>
    <property type="match status" value="1"/>
</dbReference>
<dbReference type="SMART" id="SM00257">
    <property type="entry name" value="LysM"/>
    <property type="match status" value="2"/>
</dbReference>
<dbReference type="Gene3D" id="3.10.350.10">
    <property type="entry name" value="LysM domain"/>
    <property type="match status" value="2"/>
</dbReference>
<dbReference type="InterPro" id="IPR036779">
    <property type="entry name" value="LysM_dom_sf"/>
</dbReference>
<dbReference type="Pfam" id="PF01551">
    <property type="entry name" value="Peptidase_M23"/>
    <property type="match status" value="1"/>
</dbReference>
<dbReference type="Pfam" id="PF01476">
    <property type="entry name" value="LysM"/>
    <property type="match status" value="2"/>
</dbReference>
<dbReference type="InterPro" id="IPR016047">
    <property type="entry name" value="M23ase_b-sheet_dom"/>
</dbReference>
<proteinExistence type="predicted"/>
<feature type="region of interest" description="Disordered" evidence="1">
    <location>
        <begin position="218"/>
        <end position="291"/>
    </location>
</feature>
<evidence type="ECO:0000256" key="1">
    <source>
        <dbReference type="SAM" id="MobiDB-lite"/>
    </source>
</evidence>
<gene>
    <name evidence="3" type="ORF">ATO9_12780</name>
</gene>
<reference evidence="3 4" key="1">
    <citation type="journal article" date="2015" name="Antonie Van Leeuwenhoek">
        <title>Pseudooceanicola atlanticus gen. nov. sp. nov., isolated from surface seawater of the Atlantic Ocean and reclassification of Oceanicola batsensis, Oceanicola marinus, Oceanicola nitratireducens, Oceanicola nanhaiensis, Oceanicola antarcticus and Oceanicola flagellatus, as Pseudooceanicola batsensis comb. nov., Pseudooceanicola marinus comb. nov., Pseudooceanicola nitratireducens comb. nov., Pseudooceanicola nanhaiensis comb. nov., Pseudooceanicola antarcticus comb. nov., and Pseudooceanicola flagellatus comb. nov.</title>
        <authorList>
            <person name="Lai Q."/>
            <person name="Li G."/>
            <person name="Liu X."/>
            <person name="Du Y."/>
            <person name="Sun F."/>
            <person name="Shao Z."/>
        </authorList>
    </citation>
    <scope>NUCLEOTIDE SEQUENCE [LARGE SCALE GENOMIC DNA]</scope>
    <source>
        <strain evidence="3 4">22II-s11g</strain>
    </source>
</reference>
<name>A0A0A0EC44_9RHOB</name>
<evidence type="ECO:0000313" key="3">
    <source>
        <dbReference type="EMBL" id="KGM48501.1"/>
    </source>
</evidence>
<evidence type="ECO:0000313" key="4">
    <source>
        <dbReference type="Proteomes" id="UP000030004"/>
    </source>
</evidence>
<dbReference type="STRING" id="1461694.ATO9_12780"/>
<accession>A0A0A0EC44</accession>
<feature type="domain" description="LysM" evidence="2">
    <location>
        <begin position="166"/>
        <end position="210"/>
    </location>
</feature>
<keyword evidence="4" id="KW-1185">Reference proteome</keyword>
<dbReference type="eggNOG" id="COG1388">
    <property type="taxonomic scope" value="Bacteria"/>
</dbReference>
<feature type="compositionally biased region" description="Low complexity" evidence="1">
    <location>
        <begin position="253"/>
        <end position="268"/>
    </location>
</feature>
<feature type="compositionally biased region" description="Low complexity" evidence="1">
    <location>
        <begin position="278"/>
        <end position="291"/>
    </location>
</feature>
<dbReference type="Gene3D" id="2.70.70.10">
    <property type="entry name" value="Glucose Permease (Domain IIA)"/>
    <property type="match status" value="1"/>
</dbReference>
<evidence type="ECO:0000259" key="2">
    <source>
        <dbReference type="PROSITE" id="PS51782"/>
    </source>
</evidence>
<dbReference type="CDD" id="cd12797">
    <property type="entry name" value="M23_peptidase"/>
    <property type="match status" value="1"/>
</dbReference>
<feature type="domain" description="LysM" evidence="2">
    <location>
        <begin position="61"/>
        <end position="105"/>
    </location>
</feature>
<dbReference type="GO" id="GO:0004222">
    <property type="term" value="F:metalloendopeptidase activity"/>
    <property type="evidence" value="ECO:0007669"/>
    <property type="project" value="TreeGrafter"/>
</dbReference>
<comment type="caution">
    <text evidence="3">The sequence shown here is derived from an EMBL/GenBank/DDBJ whole genome shotgun (WGS) entry which is preliminary data.</text>
</comment>
<dbReference type="InterPro" id="IPR011055">
    <property type="entry name" value="Dup_hybrid_motif"/>
</dbReference>
<dbReference type="PANTHER" id="PTHR21666:SF270">
    <property type="entry name" value="MUREIN HYDROLASE ACTIVATOR ENVC"/>
    <property type="match status" value="1"/>
</dbReference>